<keyword evidence="1" id="KW-0732">Signal</keyword>
<dbReference type="EMBL" id="AVPT01000031">
    <property type="protein sequence ID" value="KGM54025.1"/>
    <property type="molecule type" value="Genomic_DNA"/>
</dbReference>
<dbReference type="Proteomes" id="UP000029989">
    <property type="component" value="Unassembled WGS sequence"/>
</dbReference>
<feature type="chain" id="PRO_5001962457" description="Tetratricopeptide repeat protein" evidence="1">
    <location>
        <begin position="23"/>
        <end position="213"/>
    </location>
</feature>
<dbReference type="Gene3D" id="1.25.40.10">
    <property type="entry name" value="Tetratricopeptide repeat domain"/>
    <property type="match status" value="1"/>
</dbReference>
<feature type="signal peptide" evidence="1">
    <location>
        <begin position="1"/>
        <end position="22"/>
    </location>
</feature>
<accession>A0A0A0EUU3</accession>
<dbReference type="RefSeq" id="WP_036212867.1">
    <property type="nucleotide sequence ID" value="NZ_AVPT01000031.1"/>
</dbReference>
<proteinExistence type="predicted"/>
<dbReference type="eggNOG" id="COG3063">
    <property type="taxonomic scope" value="Bacteria"/>
</dbReference>
<organism evidence="2 3">
    <name type="scientific">Lysobacter arseniciresistens ZS79</name>
    <dbReference type="NCBI Taxonomy" id="913325"/>
    <lineage>
        <taxon>Bacteria</taxon>
        <taxon>Pseudomonadati</taxon>
        <taxon>Pseudomonadota</taxon>
        <taxon>Gammaproteobacteria</taxon>
        <taxon>Lysobacterales</taxon>
        <taxon>Lysobacteraceae</taxon>
        <taxon>Novilysobacter</taxon>
    </lineage>
</organism>
<gene>
    <name evidence="2" type="ORF">N799_07365</name>
</gene>
<keyword evidence="3" id="KW-1185">Reference proteome</keyword>
<evidence type="ECO:0008006" key="4">
    <source>
        <dbReference type="Google" id="ProtNLM"/>
    </source>
</evidence>
<dbReference type="STRING" id="913325.N799_07365"/>
<dbReference type="OrthoDB" id="5974438at2"/>
<evidence type="ECO:0000313" key="2">
    <source>
        <dbReference type="EMBL" id="KGM54025.1"/>
    </source>
</evidence>
<evidence type="ECO:0000313" key="3">
    <source>
        <dbReference type="Proteomes" id="UP000029989"/>
    </source>
</evidence>
<reference evidence="2 3" key="1">
    <citation type="journal article" date="2015" name="Stand. Genomic Sci.">
        <title>Genomic information of the arsenic-resistant bacterium Lysobacter arseniciresistens type strain ZS79(T) and comparison of Lysobacter draft genomes.</title>
        <authorList>
            <person name="Liu L."/>
            <person name="Zhang S."/>
            <person name="Luo M."/>
            <person name="Wang G."/>
        </authorList>
    </citation>
    <scope>NUCLEOTIDE SEQUENCE [LARGE SCALE GENOMIC DNA]</scope>
    <source>
        <strain evidence="2 3">ZS79</strain>
    </source>
</reference>
<comment type="caution">
    <text evidence="2">The sequence shown here is derived from an EMBL/GenBank/DDBJ whole genome shotgun (WGS) entry which is preliminary data.</text>
</comment>
<dbReference type="AlphaFoldDB" id="A0A0A0EUU3"/>
<dbReference type="SUPFAM" id="SSF48452">
    <property type="entry name" value="TPR-like"/>
    <property type="match status" value="1"/>
</dbReference>
<protein>
    <recommendedName>
        <fullName evidence="4">Tetratricopeptide repeat protein</fullName>
    </recommendedName>
</protein>
<name>A0A0A0EUU3_9GAMM</name>
<dbReference type="InterPro" id="IPR011990">
    <property type="entry name" value="TPR-like_helical_dom_sf"/>
</dbReference>
<evidence type="ECO:0000256" key="1">
    <source>
        <dbReference type="SAM" id="SignalP"/>
    </source>
</evidence>
<sequence length="213" mass="23653">MHVRNLVFAALACLACAGPAFAQTAPLLPTSEFYFDQDARTTRPIVSQSGSGDALVQSLLKAIQRNPRAKADIAQLAHVAMAGGRPELGHELYGRVLGQMDSNDGLYRGVLWNYGWDLHRAGDAAGALAKWETLRTSRNVNADWMPATFALVLWSLDRHDEAVQWYAAAVRSEPARWRETGQYAALLPDWREEDRATLAEVQQAWAENPPKWP</sequence>